<comment type="caution">
    <text evidence="1">The sequence shown here is derived from an EMBL/GenBank/DDBJ whole genome shotgun (WGS) entry which is preliminary data.</text>
</comment>
<dbReference type="Proteomes" id="UP000647860">
    <property type="component" value="Unassembled WGS sequence"/>
</dbReference>
<evidence type="ECO:0000313" key="1">
    <source>
        <dbReference type="EMBL" id="GIJ15209.1"/>
    </source>
</evidence>
<gene>
    <name evidence="1" type="ORF">Vgi01_18930</name>
</gene>
<reference evidence="1 2" key="1">
    <citation type="submission" date="2021-01" db="EMBL/GenBank/DDBJ databases">
        <title>Whole genome shotgun sequence of Verrucosispora gifhornensis NBRC 16317.</title>
        <authorList>
            <person name="Komaki H."/>
            <person name="Tamura T."/>
        </authorList>
    </citation>
    <scope>NUCLEOTIDE SEQUENCE [LARGE SCALE GENOMIC DNA]</scope>
    <source>
        <strain evidence="1 2">NBRC 16317</strain>
    </source>
</reference>
<sequence>MADMRRAKIELTVMPSAGDIVTACLDAIPISLNEVTTLVEQGCPGGLELTQMRQCRLAKNLFTAVLGHLDDVRDTRLAAHLRDWIDTKPRLG</sequence>
<name>A0ABQ4IBF6_9ACTN</name>
<dbReference type="EMBL" id="BOPA01000014">
    <property type="protein sequence ID" value="GIJ15209.1"/>
    <property type="molecule type" value="Genomic_DNA"/>
</dbReference>
<organism evidence="1 2">
    <name type="scientific">Micromonospora gifhornensis</name>
    <dbReference type="NCBI Taxonomy" id="84594"/>
    <lineage>
        <taxon>Bacteria</taxon>
        <taxon>Bacillati</taxon>
        <taxon>Actinomycetota</taxon>
        <taxon>Actinomycetes</taxon>
        <taxon>Micromonosporales</taxon>
        <taxon>Micromonosporaceae</taxon>
        <taxon>Micromonospora</taxon>
    </lineage>
</organism>
<keyword evidence="2" id="KW-1185">Reference proteome</keyword>
<proteinExistence type="predicted"/>
<accession>A0ABQ4IBF6</accession>
<protein>
    <submittedName>
        <fullName evidence="1">Uncharacterized protein</fullName>
    </submittedName>
</protein>
<evidence type="ECO:0000313" key="2">
    <source>
        <dbReference type="Proteomes" id="UP000647860"/>
    </source>
</evidence>